<keyword evidence="5" id="KW-1185">Reference proteome</keyword>
<feature type="domain" description="TIR" evidence="3">
    <location>
        <begin position="25"/>
        <end position="192"/>
    </location>
</feature>
<dbReference type="InterPro" id="IPR002182">
    <property type="entry name" value="NB-ARC"/>
</dbReference>
<dbReference type="SUPFAM" id="SSF52200">
    <property type="entry name" value="Toll/Interleukin receptor TIR domain"/>
    <property type="match status" value="1"/>
</dbReference>
<dbReference type="PANTHER" id="PTHR11017">
    <property type="entry name" value="LEUCINE-RICH REPEAT-CONTAINING PROTEIN"/>
    <property type="match status" value="1"/>
</dbReference>
<dbReference type="AlphaFoldDB" id="A0AA35ZPV3"/>
<evidence type="ECO:0000256" key="2">
    <source>
        <dbReference type="ARBA" id="ARBA00023027"/>
    </source>
</evidence>
<dbReference type="GO" id="GO:0007165">
    <property type="term" value="P:signal transduction"/>
    <property type="evidence" value="ECO:0007669"/>
    <property type="project" value="InterPro"/>
</dbReference>
<dbReference type="InterPro" id="IPR000157">
    <property type="entry name" value="TIR_dom"/>
</dbReference>
<dbReference type="PRINTS" id="PR00364">
    <property type="entry name" value="DISEASERSIST"/>
</dbReference>
<evidence type="ECO:0000259" key="3">
    <source>
        <dbReference type="PROSITE" id="PS50104"/>
    </source>
</evidence>
<evidence type="ECO:0000313" key="4">
    <source>
        <dbReference type="EMBL" id="CAI9296134.1"/>
    </source>
</evidence>
<dbReference type="PROSITE" id="PS50104">
    <property type="entry name" value="TIR"/>
    <property type="match status" value="1"/>
</dbReference>
<dbReference type="Gene3D" id="3.40.50.300">
    <property type="entry name" value="P-loop containing nucleotide triphosphate hydrolases"/>
    <property type="match status" value="1"/>
</dbReference>
<dbReference type="Gene3D" id="3.40.50.10140">
    <property type="entry name" value="Toll/interleukin-1 receptor homology (TIR) domain"/>
    <property type="match status" value="1"/>
</dbReference>
<protein>
    <recommendedName>
        <fullName evidence="3">TIR domain-containing protein</fullName>
    </recommendedName>
</protein>
<keyword evidence="1" id="KW-0433">Leucine-rich repeat</keyword>
<keyword evidence="2" id="KW-0520">NAD</keyword>
<dbReference type="InterPro" id="IPR042197">
    <property type="entry name" value="Apaf_helical"/>
</dbReference>
<dbReference type="FunFam" id="3.40.50.10140:FF:000007">
    <property type="entry name" value="Disease resistance protein (TIR-NBS-LRR class)"/>
    <property type="match status" value="1"/>
</dbReference>
<dbReference type="Gene3D" id="1.10.8.430">
    <property type="entry name" value="Helical domain of apoptotic protease-activating factors"/>
    <property type="match status" value="1"/>
</dbReference>
<dbReference type="SMART" id="SM00255">
    <property type="entry name" value="TIR"/>
    <property type="match status" value="1"/>
</dbReference>
<dbReference type="InterPro" id="IPR035897">
    <property type="entry name" value="Toll_tir_struct_dom_sf"/>
</dbReference>
<dbReference type="GO" id="GO:0043531">
    <property type="term" value="F:ADP binding"/>
    <property type="evidence" value="ECO:0007669"/>
    <property type="project" value="InterPro"/>
</dbReference>
<dbReference type="Proteomes" id="UP001177003">
    <property type="component" value="Chromosome 8"/>
</dbReference>
<dbReference type="GO" id="GO:0006952">
    <property type="term" value="P:defense response"/>
    <property type="evidence" value="ECO:0007669"/>
    <property type="project" value="InterPro"/>
</dbReference>
<evidence type="ECO:0000256" key="1">
    <source>
        <dbReference type="ARBA" id="ARBA00022614"/>
    </source>
</evidence>
<name>A0AA35ZPV3_LACSI</name>
<accession>A0AA35ZPV3</accession>
<reference evidence="4" key="1">
    <citation type="submission" date="2023-04" db="EMBL/GenBank/DDBJ databases">
        <authorList>
            <person name="Vijverberg K."/>
            <person name="Xiong W."/>
            <person name="Schranz E."/>
        </authorList>
    </citation>
    <scope>NUCLEOTIDE SEQUENCE</scope>
</reference>
<sequence length="435" mass="50141">MDSARRTPKLYSMKLRNTSPTPPRWHYDVFLSFRGEDTRKTFSGDLYKALIEAGIHTFKDDDELPRGNDIPSGLIKAIKESRTSIVVFSKEYASSKWCLDELLEILDSKRTVDQLVFPVFYDVHRDDVRRQTGSFESAFVRHEERFDRIKVEEWRRAMTEAASLDGWEFNYDASRRESEFVQRIVMNVLHKIKRKLFVAKHPVGLDSLIEELKSLLKRWVDNSCVLGVYGISGVGKTTLVKEFYNTITHQYEGSCFLARVGDKLKQPNGLVRLQDELLYELQGKSYVNCDIDKGINLIKVKLGFTKVLIVLDGIDELSQMNSLIVQSSWLGRGSMIVVTSRSGYILDQAQVDIRYEVKELDFKESFMLFSQYAFQSSTPLQSHKDISKEIVNCSARTPLHIEVIGSLLVGKSVNEWKSMLEKLKKQVMIKKVEKY</sequence>
<dbReference type="PANTHER" id="PTHR11017:SF271">
    <property type="entry name" value="DISEASE RESISTANCE PROTEIN (TIR-NBS-LRR CLASS) FAMILY"/>
    <property type="match status" value="1"/>
</dbReference>
<dbReference type="SUPFAM" id="SSF52540">
    <property type="entry name" value="P-loop containing nucleoside triphosphate hydrolases"/>
    <property type="match status" value="1"/>
</dbReference>
<dbReference type="InterPro" id="IPR027417">
    <property type="entry name" value="P-loop_NTPase"/>
</dbReference>
<dbReference type="EMBL" id="OX465084">
    <property type="protein sequence ID" value="CAI9296134.1"/>
    <property type="molecule type" value="Genomic_DNA"/>
</dbReference>
<dbReference type="Pfam" id="PF00931">
    <property type="entry name" value="NB-ARC"/>
    <property type="match status" value="1"/>
</dbReference>
<dbReference type="InterPro" id="IPR044974">
    <property type="entry name" value="Disease_R_plants"/>
</dbReference>
<gene>
    <name evidence="4" type="ORF">LSALG_LOCUS35025</name>
</gene>
<dbReference type="Pfam" id="PF01582">
    <property type="entry name" value="TIR"/>
    <property type="match status" value="1"/>
</dbReference>
<evidence type="ECO:0000313" key="5">
    <source>
        <dbReference type="Proteomes" id="UP001177003"/>
    </source>
</evidence>
<proteinExistence type="predicted"/>
<organism evidence="4 5">
    <name type="scientific">Lactuca saligna</name>
    <name type="common">Willowleaf lettuce</name>
    <dbReference type="NCBI Taxonomy" id="75948"/>
    <lineage>
        <taxon>Eukaryota</taxon>
        <taxon>Viridiplantae</taxon>
        <taxon>Streptophyta</taxon>
        <taxon>Embryophyta</taxon>
        <taxon>Tracheophyta</taxon>
        <taxon>Spermatophyta</taxon>
        <taxon>Magnoliopsida</taxon>
        <taxon>eudicotyledons</taxon>
        <taxon>Gunneridae</taxon>
        <taxon>Pentapetalae</taxon>
        <taxon>asterids</taxon>
        <taxon>campanulids</taxon>
        <taxon>Asterales</taxon>
        <taxon>Asteraceae</taxon>
        <taxon>Cichorioideae</taxon>
        <taxon>Cichorieae</taxon>
        <taxon>Lactucinae</taxon>
        <taxon>Lactuca</taxon>
    </lineage>
</organism>